<dbReference type="InterPro" id="IPR000510">
    <property type="entry name" value="Nase/OxRdtase_comp1"/>
</dbReference>
<organism evidence="5 6">
    <name type="scientific">Desulfofundulus kuznetsovii (strain DSM 6115 / VKM B-1805 / 17)</name>
    <name type="common">Desulfotomaculum kuznetsovii</name>
    <dbReference type="NCBI Taxonomy" id="760568"/>
    <lineage>
        <taxon>Bacteria</taxon>
        <taxon>Bacillati</taxon>
        <taxon>Bacillota</taxon>
        <taxon>Clostridia</taxon>
        <taxon>Eubacteriales</taxon>
        <taxon>Peptococcaceae</taxon>
        <taxon>Desulfofundulus</taxon>
    </lineage>
</organism>
<name>A0AAU8PUH4_DESK7</name>
<reference evidence="6" key="1">
    <citation type="submission" date="2011-05" db="EMBL/GenBank/DDBJ databases">
        <title>Complete sequence of Desulfotomaculum kuznetsovii DSM 6115.</title>
        <authorList>
            <person name="Lucas S."/>
            <person name="Han J."/>
            <person name="Lapidus A."/>
            <person name="Cheng J.-F."/>
            <person name="Goodwin L."/>
            <person name="Pitluck S."/>
            <person name="Peters L."/>
            <person name="Mikhailova N."/>
            <person name="Lu M."/>
            <person name="Saunders E."/>
            <person name="Han C."/>
            <person name="Tapia R."/>
            <person name="Land M."/>
            <person name="Hauser L."/>
            <person name="Kyrpides N."/>
            <person name="Ivanova N."/>
            <person name="Pagani I."/>
            <person name="Nazina T."/>
            <person name="Ivanova A."/>
            <person name="Parshina S."/>
            <person name="Kuever J."/>
            <person name="Muyzer G."/>
            <person name="Plugge C."/>
            <person name="Stams A."/>
            <person name="Woyke T."/>
        </authorList>
    </citation>
    <scope>NUCLEOTIDE SEQUENCE [LARGE SCALE GENOMIC DNA]</scope>
    <source>
        <strain evidence="6">DSM 6115 / VKM B-1805 / 17</strain>
    </source>
</reference>
<dbReference type="EMBL" id="CP002770">
    <property type="protein sequence ID" value="AEG15746.1"/>
    <property type="molecule type" value="Genomic_DNA"/>
</dbReference>
<feature type="domain" description="Nitrogenase/oxidoreductase component 1" evidence="4">
    <location>
        <begin position="42"/>
        <end position="447"/>
    </location>
</feature>
<gene>
    <name evidence="5" type="ordered locus">Desku_2207</name>
</gene>
<dbReference type="InterPro" id="IPR049939">
    <property type="entry name" value="NifE-like"/>
</dbReference>
<sequence length="500" mass="55717">MADIQDSGCGRYDNPGYYTGIIDMCAPIPLHRQSGVPGKVPGALLVARGIKNCIPLLHAPVGCAFQRKVNPFRPWDIFFDTPCSGITEVETVYGGNDRLFNAIKAVAGKYRPDLVLVISTCAPDLIGDDFESVIREVRKEIPCEVIYTTGNARRQPVGVQDALTSVIDQLVDEPAEKLEHGVNICTLPAHNATFKIAELKALLEEIGAQINGIYFIDSTVDQIRKLSRAKLNITDTRQEWCRLAENKFGMKSLALNQFQFKSLDDSPGTVSGTVKLLQHIARELDLGEPAYAAIERKKRQVENELARWKEKLQGKRIAMTFFLHGGAGSIMVKELGMECGVLIIKTPALSRSLKRESVEEMIRRVVDFIQRHQRSEPVVLFDPAPEDEIAAIKQNNIDLAVCGLNAVNLSAYLGRGIRVFDEGRFTRHHVRVGFEFVLNLAKEVARVFDRPVSRKTLLSLLDYSSGKERPHLTEYWANIAECFQSVWFCDVCECAGEGGK</sequence>
<accession>A0AAU8PUH4</accession>
<proteinExistence type="inferred from homology"/>
<keyword evidence="3" id="KW-0175">Coiled coil</keyword>
<evidence type="ECO:0000259" key="4">
    <source>
        <dbReference type="Pfam" id="PF00148"/>
    </source>
</evidence>
<dbReference type="SUPFAM" id="SSF53807">
    <property type="entry name" value="Helical backbone' metal receptor"/>
    <property type="match status" value="1"/>
</dbReference>
<evidence type="ECO:0000313" key="5">
    <source>
        <dbReference type="EMBL" id="AEG15746.1"/>
    </source>
</evidence>
<evidence type="ECO:0000256" key="1">
    <source>
        <dbReference type="ARBA" id="ARBA00023231"/>
    </source>
</evidence>
<evidence type="ECO:0000313" key="6">
    <source>
        <dbReference type="Proteomes" id="UP000009229"/>
    </source>
</evidence>
<dbReference type="Gene3D" id="3.40.50.1980">
    <property type="entry name" value="Nitrogenase molybdenum iron protein domain"/>
    <property type="match status" value="3"/>
</dbReference>
<dbReference type="PROSITE" id="PS00699">
    <property type="entry name" value="NITROGENASE_1_1"/>
    <property type="match status" value="1"/>
</dbReference>
<dbReference type="PANTHER" id="PTHR42956">
    <property type="entry name" value="NITROGENASE IRON-MOLYBDENUM COFACTOR BIOSYNTHESIS PROTEIN NIFE"/>
    <property type="match status" value="1"/>
</dbReference>
<feature type="coiled-coil region" evidence="3">
    <location>
        <begin position="291"/>
        <end position="318"/>
    </location>
</feature>
<comment type="similarity">
    <text evidence="2">Belongs to the NifD/NifK/NifE/NifN family.</text>
</comment>
<dbReference type="Proteomes" id="UP000009229">
    <property type="component" value="Chromosome"/>
</dbReference>
<dbReference type="CDD" id="cd00316">
    <property type="entry name" value="Oxidoreductase_nitrogenase"/>
    <property type="match status" value="1"/>
</dbReference>
<dbReference type="Pfam" id="PF00148">
    <property type="entry name" value="Oxidored_nitro"/>
    <property type="match status" value="1"/>
</dbReference>
<protein>
    <submittedName>
        <fullName evidence="5">Oxidoreductase/nitrogenase component 1</fullName>
    </submittedName>
</protein>
<dbReference type="RefSeq" id="WP_013823260.1">
    <property type="nucleotide sequence ID" value="NC_015573.1"/>
</dbReference>
<evidence type="ECO:0000256" key="3">
    <source>
        <dbReference type="SAM" id="Coils"/>
    </source>
</evidence>
<dbReference type="KEGG" id="dku:Desku_2207"/>
<dbReference type="InterPro" id="IPR000318">
    <property type="entry name" value="Nase_comp1_CS"/>
</dbReference>
<keyword evidence="6" id="KW-1185">Reference proteome</keyword>
<evidence type="ECO:0000256" key="2">
    <source>
        <dbReference type="RuleBase" id="RU004021"/>
    </source>
</evidence>
<keyword evidence="1 2" id="KW-0535">Nitrogen fixation</keyword>
<dbReference type="AlphaFoldDB" id="A0AAU8PUH4"/>
<dbReference type="GO" id="GO:0016163">
    <property type="term" value="F:nitrogenase activity"/>
    <property type="evidence" value="ECO:0007669"/>
    <property type="project" value="InterPro"/>
</dbReference>
<dbReference type="PANTHER" id="PTHR42956:SF1">
    <property type="entry name" value="NITROGENASE IRON-MOLYBDENUM COFACTOR BIOSYNTHESIS PROTEIN NIFE"/>
    <property type="match status" value="1"/>
</dbReference>